<accession>A0AAD7F172</accession>
<proteinExistence type="predicted"/>
<reference evidence="1" key="1">
    <citation type="submission" date="2023-03" db="EMBL/GenBank/DDBJ databases">
        <title>Massive genome expansion in bonnet fungi (Mycena s.s.) driven by repeated elements and novel gene families across ecological guilds.</title>
        <authorList>
            <consortium name="Lawrence Berkeley National Laboratory"/>
            <person name="Harder C.B."/>
            <person name="Miyauchi S."/>
            <person name="Viragh M."/>
            <person name="Kuo A."/>
            <person name="Thoen E."/>
            <person name="Andreopoulos B."/>
            <person name="Lu D."/>
            <person name="Skrede I."/>
            <person name="Drula E."/>
            <person name="Henrissat B."/>
            <person name="Morin E."/>
            <person name="Kohler A."/>
            <person name="Barry K."/>
            <person name="LaButti K."/>
            <person name="Morin E."/>
            <person name="Salamov A."/>
            <person name="Lipzen A."/>
            <person name="Mereny Z."/>
            <person name="Hegedus B."/>
            <person name="Baldrian P."/>
            <person name="Stursova M."/>
            <person name="Weitz H."/>
            <person name="Taylor A."/>
            <person name="Grigoriev I.V."/>
            <person name="Nagy L.G."/>
            <person name="Martin F."/>
            <person name="Kauserud H."/>
        </authorList>
    </citation>
    <scope>NUCLEOTIDE SEQUENCE</scope>
    <source>
        <strain evidence="1">CBHHK002</strain>
    </source>
</reference>
<name>A0AAD7F172_9AGAR</name>
<organism evidence="1 2">
    <name type="scientific">Mycena albidolilacea</name>
    <dbReference type="NCBI Taxonomy" id="1033008"/>
    <lineage>
        <taxon>Eukaryota</taxon>
        <taxon>Fungi</taxon>
        <taxon>Dikarya</taxon>
        <taxon>Basidiomycota</taxon>
        <taxon>Agaricomycotina</taxon>
        <taxon>Agaricomycetes</taxon>
        <taxon>Agaricomycetidae</taxon>
        <taxon>Agaricales</taxon>
        <taxon>Marasmiineae</taxon>
        <taxon>Mycenaceae</taxon>
        <taxon>Mycena</taxon>
    </lineage>
</organism>
<comment type="caution">
    <text evidence="1">The sequence shown here is derived from an EMBL/GenBank/DDBJ whole genome shotgun (WGS) entry which is preliminary data.</text>
</comment>
<evidence type="ECO:0000313" key="2">
    <source>
        <dbReference type="Proteomes" id="UP001218218"/>
    </source>
</evidence>
<protein>
    <submittedName>
        <fullName evidence="1">Uncharacterized protein</fullName>
    </submittedName>
</protein>
<sequence length="243" mass="27378">GLLYYYRDLKAAPLEGGVRFCVTANNAPSSFHHGHDLPLPSGYPWQIILPQIAGRSGYSRFRDQLLEENIVTAEHLAQCHAIFGDRHLKPQRTIFRLTQEFPVNFSSFISLTVVGETLHSLRIIGMFRAFKDMKPYMPWTGSGLARFEPSTRPEHAGRRVVLLRIAKIVTPVSSTVEQHDGRVIKPEEGYLLTQSPTLTHPNPGHTTSMRRTPTSLPLYVFCGTLLGFRSALCYLRSVLLYAD</sequence>
<dbReference type="Proteomes" id="UP001218218">
    <property type="component" value="Unassembled WGS sequence"/>
</dbReference>
<dbReference type="EMBL" id="JARIHO010000006">
    <property type="protein sequence ID" value="KAJ7359911.1"/>
    <property type="molecule type" value="Genomic_DNA"/>
</dbReference>
<dbReference type="AlphaFoldDB" id="A0AAD7F172"/>
<evidence type="ECO:0000313" key="1">
    <source>
        <dbReference type="EMBL" id="KAJ7359911.1"/>
    </source>
</evidence>
<gene>
    <name evidence="1" type="ORF">DFH08DRAFT_686614</name>
</gene>
<keyword evidence="2" id="KW-1185">Reference proteome</keyword>
<feature type="non-terminal residue" evidence="1">
    <location>
        <position position="243"/>
    </location>
</feature>